<feature type="region of interest" description="Disordered" evidence="6">
    <location>
        <begin position="346"/>
        <end position="369"/>
    </location>
</feature>
<feature type="compositionally biased region" description="Polar residues" evidence="6">
    <location>
        <begin position="101"/>
        <end position="116"/>
    </location>
</feature>
<evidence type="ECO:0000313" key="8">
    <source>
        <dbReference type="EMBL" id="EMD31406.1"/>
    </source>
</evidence>
<feature type="region of interest" description="Disordered" evidence="6">
    <location>
        <begin position="878"/>
        <end position="898"/>
    </location>
</feature>
<feature type="compositionally biased region" description="Polar residues" evidence="6">
    <location>
        <begin position="276"/>
        <end position="288"/>
    </location>
</feature>
<dbReference type="Pfam" id="PF02902">
    <property type="entry name" value="Peptidase_C48"/>
    <property type="match status" value="2"/>
</dbReference>
<dbReference type="AlphaFoldDB" id="M2QY07"/>
<gene>
    <name evidence="8" type="ORF">CERSUDRAFT_119788</name>
</gene>
<feature type="compositionally biased region" description="Low complexity" evidence="6">
    <location>
        <begin position="1082"/>
        <end position="1092"/>
    </location>
</feature>
<feature type="compositionally biased region" description="Polar residues" evidence="6">
    <location>
        <begin position="39"/>
        <end position="53"/>
    </location>
</feature>
<keyword evidence="4" id="KW-0833">Ubl conjugation pathway</keyword>
<name>M2QY07_CERS8</name>
<dbReference type="InterPro" id="IPR051947">
    <property type="entry name" value="Sentrin-specific_protease"/>
</dbReference>
<keyword evidence="9" id="KW-1185">Reference proteome</keyword>
<feature type="compositionally biased region" description="Low complexity" evidence="6">
    <location>
        <begin position="878"/>
        <end position="889"/>
    </location>
</feature>
<feature type="compositionally biased region" description="Polar residues" evidence="6">
    <location>
        <begin position="346"/>
        <end position="356"/>
    </location>
</feature>
<feature type="region of interest" description="Disordered" evidence="6">
    <location>
        <begin position="1062"/>
        <end position="1137"/>
    </location>
</feature>
<dbReference type="HOGENOM" id="CLU_010190_0_0_1"/>
<evidence type="ECO:0000259" key="7">
    <source>
        <dbReference type="PROSITE" id="PS50600"/>
    </source>
</evidence>
<evidence type="ECO:0000256" key="5">
    <source>
        <dbReference type="ARBA" id="ARBA00022801"/>
    </source>
</evidence>
<feature type="compositionally biased region" description="Basic and acidic residues" evidence="6">
    <location>
        <begin position="236"/>
        <end position="251"/>
    </location>
</feature>
<dbReference type="Proteomes" id="UP000016930">
    <property type="component" value="Unassembled WGS sequence"/>
</dbReference>
<protein>
    <recommendedName>
        <fullName evidence="7">Ubiquitin-like protease family profile domain-containing protein</fullName>
    </recommendedName>
</protein>
<dbReference type="GO" id="GO:0005737">
    <property type="term" value="C:cytoplasm"/>
    <property type="evidence" value="ECO:0007669"/>
    <property type="project" value="TreeGrafter"/>
</dbReference>
<keyword evidence="5" id="KW-0378">Hydrolase</keyword>
<evidence type="ECO:0000256" key="4">
    <source>
        <dbReference type="ARBA" id="ARBA00022786"/>
    </source>
</evidence>
<accession>M2QY07</accession>
<feature type="region of interest" description="Disordered" evidence="6">
    <location>
        <begin position="539"/>
        <end position="630"/>
    </location>
</feature>
<dbReference type="SUPFAM" id="SSF54001">
    <property type="entry name" value="Cysteine proteinases"/>
    <property type="match status" value="1"/>
</dbReference>
<reference evidence="8 9" key="1">
    <citation type="journal article" date="2012" name="Proc. Natl. Acad. Sci. U.S.A.">
        <title>Comparative genomics of Ceriporiopsis subvermispora and Phanerochaete chrysosporium provide insight into selective ligninolysis.</title>
        <authorList>
            <person name="Fernandez-Fueyo E."/>
            <person name="Ruiz-Duenas F.J."/>
            <person name="Ferreira P."/>
            <person name="Floudas D."/>
            <person name="Hibbett D.S."/>
            <person name="Canessa P."/>
            <person name="Larrondo L.F."/>
            <person name="James T.Y."/>
            <person name="Seelenfreund D."/>
            <person name="Lobos S."/>
            <person name="Polanco R."/>
            <person name="Tello M."/>
            <person name="Honda Y."/>
            <person name="Watanabe T."/>
            <person name="Watanabe T."/>
            <person name="Ryu J.S."/>
            <person name="Kubicek C.P."/>
            <person name="Schmoll M."/>
            <person name="Gaskell J."/>
            <person name="Hammel K.E."/>
            <person name="St John F.J."/>
            <person name="Vanden Wymelenberg A."/>
            <person name="Sabat G."/>
            <person name="Splinter BonDurant S."/>
            <person name="Syed K."/>
            <person name="Yadav J.S."/>
            <person name="Doddapaneni H."/>
            <person name="Subramanian V."/>
            <person name="Lavin J.L."/>
            <person name="Oguiza J.A."/>
            <person name="Perez G."/>
            <person name="Pisabarro A.G."/>
            <person name="Ramirez L."/>
            <person name="Santoyo F."/>
            <person name="Master E."/>
            <person name="Coutinho P.M."/>
            <person name="Henrissat B."/>
            <person name="Lombard V."/>
            <person name="Magnuson J.K."/>
            <person name="Kuees U."/>
            <person name="Hori C."/>
            <person name="Igarashi K."/>
            <person name="Samejima M."/>
            <person name="Held B.W."/>
            <person name="Barry K.W."/>
            <person name="LaButti K.M."/>
            <person name="Lapidus A."/>
            <person name="Lindquist E.A."/>
            <person name="Lucas S.M."/>
            <person name="Riley R."/>
            <person name="Salamov A.A."/>
            <person name="Hoffmeister D."/>
            <person name="Schwenk D."/>
            <person name="Hadar Y."/>
            <person name="Yarden O."/>
            <person name="de Vries R.P."/>
            <person name="Wiebenga A."/>
            <person name="Stenlid J."/>
            <person name="Eastwood D."/>
            <person name="Grigoriev I.V."/>
            <person name="Berka R.M."/>
            <person name="Blanchette R.A."/>
            <person name="Kersten P."/>
            <person name="Martinez A.T."/>
            <person name="Vicuna R."/>
            <person name="Cullen D."/>
        </authorList>
    </citation>
    <scope>NUCLEOTIDE SEQUENCE [LARGE SCALE GENOMIC DNA]</scope>
    <source>
        <strain evidence="8 9">B</strain>
    </source>
</reference>
<evidence type="ECO:0000256" key="3">
    <source>
        <dbReference type="ARBA" id="ARBA00022670"/>
    </source>
</evidence>
<dbReference type="InterPro" id="IPR003653">
    <property type="entry name" value="Peptidase_C48_C"/>
</dbReference>
<dbReference type="STRING" id="914234.M2QY07"/>
<dbReference type="Gene3D" id="3.40.395.10">
    <property type="entry name" value="Adenoviral Proteinase, Chain A"/>
    <property type="match status" value="2"/>
</dbReference>
<dbReference type="GO" id="GO:0070139">
    <property type="term" value="F:SUMO-specific endopeptidase activity"/>
    <property type="evidence" value="ECO:0007669"/>
    <property type="project" value="TreeGrafter"/>
</dbReference>
<sequence>MQFASQTVPPREDRAAIGSLYNFSGTTSTVQRNYRDASNGMQDKQGQAVSTTWRSDKATPINVPGSNTESRRAPNRDHNPFALNRLHDTLSKPRAGPAGRMTSNLTASRTPLNMSYPSRGDNFRSGAKRPKVSKSGDAPVAFTSQYFGNPGAFMSAAGPSNGRKMEPIEVPDDDEDIGQPLTRTDLSQYRHKKSSSPDPIDSLPAAGSSHYPRLSHPFSRPSSPDPQRHSQVPDGDSTRRLRERVQQREPEVLEVDDSDPLVNDPIEAFSDDDATTQRAKTPSGRTVIPTNNVRKKVEAIETRNPQGVPHLNLTEQLLSVKGRMKGKAKEDPQLVVRPLDPQQCDAITTSASGFTPSSPPKRGRKTTTTSTRDKIVLPLDAWFLGCKHYEAEDPDDPEPPFWLRYEQGCERPRLSATLHIVEKPGAKTHIRELRIERDVEYITYTERPTPSDAADKAFVLQVKTRAPTIKPRNPIFEYTPGSPRPDGLVTFRFRTAHANWQGGEPYRKLIDALRTDVKESGQVNGTGSASLWEVAHRSAQHKKAQLERKGHGGLPMSSRTEVSILDSPKRRSSSVEDTELQSRPPPEPAPRTGSTYAERSMRQTRQSLAAQERAERAQSRKSPSPDADELILIWPPRGAGAVNITRGDMKRLQPDQYLNDTLIEFGLKLWLSDLRSSDPELADQVHVFSSFFYKKLNVKNKEEGYRSVRKWTSKFDLFKKKYLIVPINEHFHWYLAIIYNPEYVLLPPAADTSTTLVKPLTRKRKREEVVDVETADVTLVLSPQPSDEVVPDSCPPSPIRGDSVAELEVEELLKGTGSCSLSDGDSTLAVPEKDHEQREDVMMTEEPFDMELRYPDGSLSSPATMDIDCEPGLEVVPVESSTPSESTVPALPRSPQRVPTEVPAARFYTFHGSKGDERKPSPVPTVTVDAHEVDQEMEPLEVQRPRAYIFVFDSLGNRHPQAVKNLIGYLQMEAKDKKGLDETSPAEGKQALVPSQLNYSDCGVYLIHYVATFMSDPVWFSQIILSKKARDYPASARSQDWQGDVVSEIRANLATRIEELSESWKKERASKEDQTKKADGKSSSTTPASPAPDSDDDIIIENVDVAPPASTKAKAAPGRLKDAQKGSAQVGAATRLR</sequence>
<evidence type="ECO:0000256" key="1">
    <source>
        <dbReference type="ARBA" id="ARBA00005234"/>
    </source>
</evidence>
<feature type="domain" description="Ubiquitin-like protease family profile" evidence="7">
    <location>
        <begin position="642"/>
        <end position="1013"/>
    </location>
</feature>
<feature type="region of interest" description="Disordered" evidence="6">
    <location>
        <begin position="33"/>
        <end position="288"/>
    </location>
</feature>
<feature type="compositionally biased region" description="Basic and acidic residues" evidence="6">
    <location>
        <begin position="69"/>
        <end position="91"/>
    </location>
</feature>
<dbReference type="PROSITE" id="PS50600">
    <property type="entry name" value="ULP_PROTEASE"/>
    <property type="match status" value="1"/>
</dbReference>
<dbReference type="PANTHER" id="PTHR46896">
    <property type="entry name" value="SENTRIN-SPECIFIC PROTEASE"/>
    <property type="match status" value="1"/>
</dbReference>
<dbReference type="OrthoDB" id="442460at2759"/>
<dbReference type="GO" id="GO:0016926">
    <property type="term" value="P:protein desumoylation"/>
    <property type="evidence" value="ECO:0007669"/>
    <property type="project" value="TreeGrafter"/>
</dbReference>
<keyword evidence="3" id="KW-0645">Protease</keyword>
<feature type="region of interest" description="Disordered" evidence="6">
    <location>
        <begin position="1"/>
        <end position="20"/>
    </location>
</feature>
<proteinExistence type="inferred from homology"/>
<feature type="compositionally biased region" description="Low complexity" evidence="6">
    <location>
        <begin position="1106"/>
        <end position="1117"/>
    </location>
</feature>
<dbReference type="InterPro" id="IPR038765">
    <property type="entry name" value="Papain-like_cys_pep_sf"/>
</dbReference>
<dbReference type="EMBL" id="KB445819">
    <property type="protein sequence ID" value="EMD31406.1"/>
    <property type="molecule type" value="Genomic_DNA"/>
</dbReference>
<feature type="region of interest" description="Disordered" evidence="6">
    <location>
        <begin position="816"/>
        <end position="838"/>
    </location>
</feature>
<keyword evidence="2" id="KW-0597">Phosphoprotein</keyword>
<dbReference type="GO" id="GO:0005634">
    <property type="term" value="C:nucleus"/>
    <property type="evidence" value="ECO:0007669"/>
    <property type="project" value="TreeGrafter"/>
</dbReference>
<organism evidence="8 9">
    <name type="scientific">Ceriporiopsis subvermispora (strain B)</name>
    <name type="common">White-rot fungus</name>
    <name type="synonym">Gelatoporia subvermispora</name>
    <dbReference type="NCBI Taxonomy" id="914234"/>
    <lineage>
        <taxon>Eukaryota</taxon>
        <taxon>Fungi</taxon>
        <taxon>Dikarya</taxon>
        <taxon>Basidiomycota</taxon>
        <taxon>Agaricomycotina</taxon>
        <taxon>Agaricomycetes</taxon>
        <taxon>Polyporales</taxon>
        <taxon>Gelatoporiaceae</taxon>
        <taxon>Gelatoporia</taxon>
    </lineage>
</organism>
<feature type="compositionally biased region" description="Basic and acidic residues" evidence="6">
    <location>
        <begin position="1062"/>
        <end position="1080"/>
    </location>
</feature>
<evidence type="ECO:0000256" key="6">
    <source>
        <dbReference type="SAM" id="MobiDB-lite"/>
    </source>
</evidence>
<dbReference type="GO" id="GO:0006508">
    <property type="term" value="P:proteolysis"/>
    <property type="evidence" value="ECO:0007669"/>
    <property type="project" value="UniProtKB-KW"/>
</dbReference>
<comment type="similarity">
    <text evidence="1">Belongs to the peptidase C48 family.</text>
</comment>
<evidence type="ECO:0000313" key="9">
    <source>
        <dbReference type="Proteomes" id="UP000016930"/>
    </source>
</evidence>
<dbReference type="PANTHER" id="PTHR46896:SF3">
    <property type="entry name" value="FI06413P-RELATED"/>
    <property type="match status" value="1"/>
</dbReference>
<evidence type="ECO:0000256" key="2">
    <source>
        <dbReference type="ARBA" id="ARBA00022553"/>
    </source>
</evidence>